<comment type="caution">
    <text evidence="1">The sequence shown here is derived from an EMBL/GenBank/DDBJ whole genome shotgun (WGS) entry which is preliminary data.</text>
</comment>
<gene>
    <name evidence="1" type="ORF">SteCoe_1352</name>
</gene>
<proteinExistence type="predicted"/>
<accession>A0A1R2D209</accession>
<keyword evidence="2" id="KW-1185">Reference proteome</keyword>
<dbReference type="SMART" id="SM00028">
    <property type="entry name" value="TPR"/>
    <property type="match status" value="3"/>
</dbReference>
<name>A0A1R2D209_9CILI</name>
<reference evidence="1 2" key="1">
    <citation type="submission" date="2016-11" db="EMBL/GenBank/DDBJ databases">
        <title>The macronuclear genome of Stentor coeruleus: a giant cell with tiny introns.</title>
        <authorList>
            <person name="Slabodnick M."/>
            <person name="Ruby J.G."/>
            <person name="Reiff S.B."/>
            <person name="Swart E.C."/>
            <person name="Gosai S."/>
            <person name="Prabakaran S."/>
            <person name="Witkowska E."/>
            <person name="Larue G.E."/>
            <person name="Fisher S."/>
            <person name="Freeman R.M."/>
            <person name="Gunawardena J."/>
            <person name="Chu W."/>
            <person name="Stover N.A."/>
            <person name="Gregory B.D."/>
            <person name="Nowacki M."/>
            <person name="Derisi J."/>
            <person name="Roy S.W."/>
            <person name="Marshall W.F."/>
            <person name="Sood P."/>
        </authorList>
    </citation>
    <scope>NUCLEOTIDE SEQUENCE [LARGE SCALE GENOMIC DNA]</scope>
    <source>
        <strain evidence="1">WM001</strain>
    </source>
</reference>
<evidence type="ECO:0000313" key="2">
    <source>
        <dbReference type="Proteomes" id="UP000187209"/>
    </source>
</evidence>
<sequence length="242" mass="28042">MRYKITYDSFVIEYNKQAIQYIEKNELDQAISLMKTADNIMKTENVRNMNLLKSLTYYSYGIYNMKKRKILLSIKYFLKSLDHGKNGINILTLSKTHLHLSQIYLKSSQYSKSLQHALLALKACKTSTKELFEIFESIGNSYKHLGNHLEAMKYFRTGCELSNKLYGKNSEYEVKLAYEHEKLSKINGIKSRKLCTPTRTKSSEQIFNSVPRSLTPVLSPNPSNIPINRTKGHSFINKFIDD</sequence>
<dbReference type="EMBL" id="MPUH01000014">
    <property type="protein sequence ID" value="OMJ95295.1"/>
    <property type="molecule type" value="Genomic_DNA"/>
</dbReference>
<dbReference type="InterPro" id="IPR019734">
    <property type="entry name" value="TPR_rpt"/>
</dbReference>
<dbReference type="Gene3D" id="1.25.40.10">
    <property type="entry name" value="Tetratricopeptide repeat domain"/>
    <property type="match status" value="1"/>
</dbReference>
<organism evidence="1 2">
    <name type="scientific">Stentor coeruleus</name>
    <dbReference type="NCBI Taxonomy" id="5963"/>
    <lineage>
        <taxon>Eukaryota</taxon>
        <taxon>Sar</taxon>
        <taxon>Alveolata</taxon>
        <taxon>Ciliophora</taxon>
        <taxon>Postciliodesmatophora</taxon>
        <taxon>Heterotrichea</taxon>
        <taxon>Heterotrichida</taxon>
        <taxon>Stentoridae</taxon>
        <taxon>Stentor</taxon>
    </lineage>
</organism>
<evidence type="ECO:0000313" key="1">
    <source>
        <dbReference type="EMBL" id="OMJ95295.1"/>
    </source>
</evidence>
<protein>
    <submittedName>
        <fullName evidence="1">Uncharacterized protein</fullName>
    </submittedName>
</protein>
<dbReference type="AlphaFoldDB" id="A0A1R2D209"/>
<dbReference type="Proteomes" id="UP000187209">
    <property type="component" value="Unassembled WGS sequence"/>
</dbReference>
<dbReference type="SUPFAM" id="SSF48452">
    <property type="entry name" value="TPR-like"/>
    <property type="match status" value="1"/>
</dbReference>
<dbReference type="InterPro" id="IPR011990">
    <property type="entry name" value="TPR-like_helical_dom_sf"/>
</dbReference>